<accession>A0AAP2CNC7</accession>
<organism evidence="2 3">
    <name type="scientific">Litoribacter ruber</name>
    <dbReference type="NCBI Taxonomy" id="702568"/>
    <lineage>
        <taxon>Bacteria</taxon>
        <taxon>Pseudomonadati</taxon>
        <taxon>Bacteroidota</taxon>
        <taxon>Cytophagia</taxon>
        <taxon>Cytophagales</taxon>
        <taxon>Cyclobacteriaceae</taxon>
        <taxon>Litoribacter</taxon>
    </lineage>
</organism>
<evidence type="ECO:0000313" key="3">
    <source>
        <dbReference type="Proteomes" id="UP001319104"/>
    </source>
</evidence>
<protein>
    <submittedName>
        <fullName evidence="2">Uncharacterized protein</fullName>
    </submittedName>
</protein>
<keyword evidence="3" id="KW-1185">Reference proteome</keyword>
<keyword evidence="1" id="KW-0812">Transmembrane</keyword>
<keyword evidence="1" id="KW-0472">Membrane</keyword>
<dbReference type="EMBL" id="JAHCMY010000017">
    <property type="protein sequence ID" value="MBS9525705.1"/>
    <property type="molecule type" value="Genomic_DNA"/>
</dbReference>
<comment type="caution">
    <text evidence="2">The sequence shown here is derived from an EMBL/GenBank/DDBJ whole genome shotgun (WGS) entry which is preliminary data.</text>
</comment>
<dbReference type="AlphaFoldDB" id="A0AAP2CNC7"/>
<gene>
    <name evidence="2" type="ORF">KI659_16925</name>
</gene>
<dbReference type="RefSeq" id="WP_213946563.1">
    <property type="nucleotide sequence ID" value="NZ_JAHBGI010000015.1"/>
</dbReference>
<evidence type="ECO:0000313" key="2">
    <source>
        <dbReference type="EMBL" id="MBS9525705.1"/>
    </source>
</evidence>
<reference evidence="2 3" key="1">
    <citation type="submission" date="2021-05" db="EMBL/GenBank/DDBJ databases">
        <authorList>
            <person name="Zhang Z.D."/>
            <person name="Osman G."/>
        </authorList>
    </citation>
    <scope>NUCLEOTIDE SEQUENCE [LARGE SCALE GENOMIC DNA]</scope>
    <source>
        <strain evidence="2 3">KCTC 32217</strain>
    </source>
</reference>
<sequence length="76" mass="8970">MDGLNMSMMIGGVVTLLLSTLSYFLHLMILDIRLMRVEQRELRDLCIVLKTEQQIIKEWLADDRLKMTERIRHPPS</sequence>
<feature type="transmembrane region" description="Helical" evidence="1">
    <location>
        <begin position="6"/>
        <end position="30"/>
    </location>
</feature>
<dbReference type="Proteomes" id="UP001319104">
    <property type="component" value="Unassembled WGS sequence"/>
</dbReference>
<name>A0AAP2CNC7_9BACT</name>
<proteinExistence type="predicted"/>
<evidence type="ECO:0000256" key="1">
    <source>
        <dbReference type="SAM" id="Phobius"/>
    </source>
</evidence>
<keyword evidence="1" id="KW-1133">Transmembrane helix</keyword>